<evidence type="ECO:0000256" key="3">
    <source>
        <dbReference type="ARBA" id="ARBA00022640"/>
    </source>
</evidence>
<dbReference type="Pfam" id="PF13041">
    <property type="entry name" value="PPR_2"/>
    <property type="match status" value="3"/>
</dbReference>
<dbReference type="Pfam" id="PF01535">
    <property type="entry name" value="PPR"/>
    <property type="match status" value="3"/>
</dbReference>
<comment type="subcellular location">
    <subcellularLocation>
        <location evidence="1">Plastid</location>
        <location evidence="1">Chloroplast</location>
    </subcellularLocation>
</comment>
<dbReference type="GO" id="GO:0009507">
    <property type="term" value="C:chloroplast"/>
    <property type="evidence" value="ECO:0007669"/>
    <property type="project" value="UniProtKB-SubCell"/>
</dbReference>
<dbReference type="AlphaFoldDB" id="A0A0K9PWN8"/>
<evidence type="ECO:0000313" key="9">
    <source>
        <dbReference type="Proteomes" id="UP000036987"/>
    </source>
</evidence>
<dbReference type="Proteomes" id="UP000036987">
    <property type="component" value="Unassembled WGS sequence"/>
</dbReference>
<dbReference type="PANTHER" id="PTHR47926">
    <property type="entry name" value="PENTATRICOPEPTIDE REPEAT-CONTAINING PROTEIN"/>
    <property type="match status" value="1"/>
</dbReference>
<evidence type="ECO:0000256" key="4">
    <source>
        <dbReference type="ARBA" id="ARBA00022737"/>
    </source>
</evidence>
<dbReference type="InterPro" id="IPR011990">
    <property type="entry name" value="TPR-like_helical_dom_sf"/>
</dbReference>
<evidence type="ECO:0000259" key="7">
    <source>
        <dbReference type="Pfam" id="PF14432"/>
    </source>
</evidence>
<dbReference type="STRING" id="29655.A0A0K9PWN8"/>
<dbReference type="GO" id="GO:0003723">
    <property type="term" value="F:RNA binding"/>
    <property type="evidence" value="ECO:0000318"/>
    <property type="project" value="GO_Central"/>
</dbReference>
<evidence type="ECO:0000256" key="2">
    <source>
        <dbReference type="ARBA" id="ARBA00022528"/>
    </source>
</evidence>
<dbReference type="NCBIfam" id="TIGR00756">
    <property type="entry name" value="PPR"/>
    <property type="match status" value="6"/>
</dbReference>
<feature type="repeat" description="PPR" evidence="6">
    <location>
        <begin position="578"/>
        <end position="608"/>
    </location>
</feature>
<protein>
    <submittedName>
        <fullName evidence="8">Pentatricopeptide repeat-containing protein</fullName>
    </submittedName>
</protein>
<dbReference type="PANTHER" id="PTHR47926:SF347">
    <property type="entry name" value="PENTATRICOPEPTIDE REPEAT-CONTAINING PROTEIN"/>
    <property type="match status" value="1"/>
</dbReference>
<dbReference type="GO" id="GO:0009451">
    <property type="term" value="P:RNA modification"/>
    <property type="evidence" value="ECO:0000318"/>
    <property type="project" value="GO_Central"/>
</dbReference>
<keyword evidence="3" id="KW-0934">Plastid</keyword>
<dbReference type="InterPro" id="IPR046960">
    <property type="entry name" value="PPR_At4g14850-like_plant"/>
</dbReference>
<dbReference type="EMBL" id="LFYR01000580">
    <property type="protein sequence ID" value="KMZ73483.1"/>
    <property type="molecule type" value="Genomic_DNA"/>
</dbReference>
<feature type="repeat" description="PPR" evidence="6">
    <location>
        <begin position="174"/>
        <end position="208"/>
    </location>
</feature>
<name>A0A0K9PWN8_ZOSMR</name>
<reference evidence="9" key="1">
    <citation type="journal article" date="2016" name="Nature">
        <title>The genome of the seagrass Zostera marina reveals angiosperm adaptation to the sea.</title>
        <authorList>
            <person name="Olsen J.L."/>
            <person name="Rouze P."/>
            <person name="Verhelst B."/>
            <person name="Lin Y.-C."/>
            <person name="Bayer T."/>
            <person name="Collen J."/>
            <person name="Dattolo E."/>
            <person name="De Paoli E."/>
            <person name="Dittami S."/>
            <person name="Maumus F."/>
            <person name="Michel G."/>
            <person name="Kersting A."/>
            <person name="Lauritano C."/>
            <person name="Lohaus R."/>
            <person name="Toepel M."/>
            <person name="Tonon T."/>
            <person name="Vanneste K."/>
            <person name="Amirebrahimi M."/>
            <person name="Brakel J."/>
            <person name="Bostroem C."/>
            <person name="Chovatia M."/>
            <person name="Grimwood J."/>
            <person name="Jenkins J.W."/>
            <person name="Jueterbock A."/>
            <person name="Mraz A."/>
            <person name="Stam W.T."/>
            <person name="Tice H."/>
            <person name="Bornberg-Bauer E."/>
            <person name="Green P.J."/>
            <person name="Pearson G.A."/>
            <person name="Procaccini G."/>
            <person name="Duarte C.M."/>
            <person name="Schmutz J."/>
            <person name="Reusch T.B.H."/>
            <person name="Van de Peer Y."/>
        </authorList>
    </citation>
    <scope>NUCLEOTIDE SEQUENCE [LARGE SCALE GENOMIC DNA]</scope>
    <source>
        <strain evidence="9">cv. Finnish</strain>
    </source>
</reference>
<dbReference type="FunFam" id="1.25.40.10:FF:000073">
    <property type="entry name" value="Pentatricopeptide repeat-containing protein chloroplastic"/>
    <property type="match status" value="1"/>
</dbReference>
<dbReference type="InterPro" id="IPR002885">
    <property type="entry name" value="PPR_rpt"/>
</dbReference>
<dbReference type="PROSITE" id="PS51375">
    <property type="entry name" value="PPR"/>
    <property type="match status" value="5"/>
</dbReference>
<accession>A0A0K9PWN8</accession>
<dbReference type="FunFam" id="1.25.40.10:FF:000776">
    <property type="entry name" value="Pentatricopeptide repeat-containing protein At3g13880"/>
    <property type="match status" value="1"/>
</dbReference>
<dbReference type="FunFam" id="1.25.40.10:FF:000344">
    <property type="entry name" value="Pentatricopeptide repeat-containing protein"/>
    <property type="match status" value="1"/>
</dbReference>
<evidence type="ECO:0000256" key="6">
    <source>
        <dbReference type="PROSITE-ProRule" id="PRU00708"/>
    </source>
</evidence>
<feature type="repeat" description="PPR" evidence="6">
    <location>
        <begin position="377"/>
        <end position="411"/>
    </location>
</feature>
<feature type="repeat" description="PPR" evidence="6">
    <location>
        <begin position="614"/>
        <end position="644"/>
    </location>
</feature>
<proteinExistence type="predicted"/>
<keyword evidence="5" id="KW-0809">Transit peptide</keyword>
<keyword evidence="9" id="KW-1185">Reference proteome</keyword>
<keyword evidence="4" id="KW-0677">Repeat</keyword>
<feature type="repeat" description="PPR" evidence="6">
    <location>
        <begin position="275"/>
        <end position="305"/>
    </location>
</feature>
<sequence>MAVLAAKTPQNPFNPTPRHLPLRLRSRRANCINVSVVPKIPLSHTSKPFQIVSATNPIPDPIPAPTSSSSSLNTISADICRLCLRGKLEQALILLGSSSQVDVDEDAYVAVVRLCEWKRAAEEGSIVYSQIISSATSTATNLSLRLGNSLLSLFVRVGRLLQAWVVFGRMIERDLFSWNIMIGGYAKSGYSDEAMDLYHRMIWAGVRPDVFTFPCILRTCGAVSDICRGKEIHLHVLRFGFDSEIDVINSLITMYVKCGDVSDGLKVFDGMPIRDLITWNAMISGFFENKMFEDGFKLFLTMINETAINLDEMTMTSVISASESLDDNRFSKEIHGYAIKSDLASSVGVHNALMQMYSSFGDLFAVEKISSSMATKDLVSWTTMISSYDKNNSPEDALKVYDKMKQSNVNPDEVVIASVLSACTALGRVDVGMELHNTARKFGLLRYVIVGNALIDMYSKSNRIDIALRIFHNMPLKDIISWGSIILGLRLNHRSCEALDYFRKMQVSLNPNLTSMIATLSACASIGALSSGKEIHGHALRSGSGFHGFLPNSILDLYVKCGRTRYAATQFKFIGNRDVTSWNIMLTGFARWGAGTDAIDFFQEMEADPSVEPNEITFVSLLRACSKSGLVDAGRRFYDTMIEKYSIVPNLKHHACIVDMLGRAGQLNESYEFIKNMSPVVPDAPVWGALLNACRIHKAVELGELAAKKVFELNSKSVGYYVLLCNLYVAADRWDEAARVRKIMRERGFLRFDPGCTWVEVKGKIHAFLSFDDSHPQTKEIDAVLNGLYRRMEEVNSGKKEEEMMVEERSKGDIICGHSERAAIGFALLNSVPGMPIWVTKNLYMCRSCHNIVKSISKIVRREITVRDTEIFHHFRDGSCSCGDEGF</sequence>
<dbReference type="Pfam" id="PF14432">
    <property type="entry name" value="DYW_deaminase"/>
    <property type="match status" value="1"/>
</dbReference>
<keyword evidence="2" id="KW-0150">Chloroplast</keyword>
<dbReference type="Gene3D" id="1.25.40.10">
    <property type="entry name" value="Tetratricopeptide repeat domain"/>
    <property type="match status" value="5"/>
</dbReference>
<feature type="domain" description="DYW" evidence="7">
    <location>
        <begin position="806"/>
        <end position="884"/>
    </location>
</feature>
<organism evidence="8 9">
    <name type="scientific">Zostera marina</name>
    <name type="common">Eelgrass</name>
    <dbReference type="NCBI Taxonomy" id="29655"/>
    <lineage>
        <taxon>Eukaryota</taxon>
        <taxon>Viridiplantae</taxon>
        <taxon>Streptophyta</taxon>
        <taxon>Embryophyta</taxon>
        <taxon>Tracheophyta</taxon>
        <taxon>Spermatophyta</taxon>
        <taxon>Magnoliopsida</taxon>
        <taxon>Liliopsida</taxon>
        <taxon>Zosteraceae</taxon>
        <taxon>Zostera</taxon>
    </lineage>
</organism>
<dbReference type="OMA" id="INNRCFE"/>
<dbReference type="GO" id="GO:0008270">
    <property type="term" value="F:zinc ion binding"/>
    <property type="evidence" value="ECO:0007669"/>
    <property type="project" value="InterPro"/>
</dbReference>
<dbReference type="InterPro" id="IPR046848">
    <property type="entry name" value="E_motif"/>
</dbReference>
<dbReference type="Pfam" id="PF20431">
    <property type="entry name" value="E_motif"/>
    <property type="match status" value="1"/>
</dbReference>
<evidence type="ECO:0000313" key="8">
    <source>
        <dbReference type="EMBL" id="KMZ73483.1"/>
    </source>
</evidence>
<evidence type="ECO:0000256" key="1">
    <source>
        <dbReference type="ARBA" id="ARBA00004229"/>
    </source>
</evidence>
<gene>
    <name evidence="8" type="ORF">ZOSMA_148G00320</name>
</gene>
<dbReference type="InterPro" id="IPR032867">
    <property type="entry name" value="DYW_dom"/>
</dbReference>
<evidence type="ECO:0000256" key="5">
    <source>
        <dbReference type="ARBA" id="ARBA00022946"/>
    </source>
</evidence>
<dbReference type="FunFam" id="1.25.40.10:FF:000395">
    <property type="entry name" value="Pentatricopeptide repeat-containing protein chloroplastic"/>
    <property type="match status" value="1"/>
</dbReference>
<dbReference type="OrthoDB" id="1921722at2759"/>
<comment type="caution">
    <text evidence="8">The sequence shown here is derived from an EMBL/GenBank/DDBJ whole genome shotgun (WGS) entry which is preliminary data.</text>
</comment>